<dbReference type="GO" id="GO:0006508">
    <property type="term" value="P:proteolysis"/>
    <property type="evidence" value="ECO:0007669"/>
    <property type="project" value="UniProtKB-KW"/>
</dbReference>
<feature type="signal peptide" evidence="5">
    <location>
        <begin position="1"/>
        <end position="21"/>
    </location>
</feature>
<evidence type="ECO:0000256" key="4">
    <source>
        <dbReference type="ARBA" id="ARBA00022807"/>
    </source>
</evidence>
<evidence type="ECO:0000256" key="5">
    <source>
        <dbReference type="SAM" id="SignalP"/>
    </source>
</evidence>
<keyword evidence="5" id="KW-0732">Signal</keyword>
<dbReference type="InterPro" id="IPR051202">
    <property type="entry name" value="Peptidase_C40"/>
</dbReference>
<dbReference type="Gene3D" id="2.30.30.40">
    <property type="entry name" value="SH3 Domains"/>
    <property type="match status" value="2"/>
</dbReference>
<evidence type="ECO:0000313" key="8">
    <source>
        <dbReference type="Proteomes" id="UP000886851"/>
    </source>
</evidence>
<evidence type="ECO:0000313" key="7">
    <source>
        <dbReference type="EMBL" id="HIY88942.1"/>
    </source>
</evidence>
<comment type="caution">
    <text evidence="7">The sequence shown here is derived from an EMBL/GenBank/DDBJ whole genome shotgun (WGS) entry which is preliminary data.</text>
</comment>
<gene>
    <name evidence="7" type="ORF">H9824_09590</name>
</gene>
<reference evidence="7" key="2">
    <citation type="submission" date="2021-04" db="EMBL/GenBank/DDBJ databases">
        <authorList>
            <person name="Gilroy R."/>
        </authorList>
    </citation>
    <scope>NUCLEOTIDE SEQUENCE</scope>
    <source>
        <strain evidence="7">Gambia2-208</strain>
    </source>
</reference>
<keyword evidence="4" id="KW-0788">Thiol protease</keyword>
<dbReference type="PROSITE" id="PS51935">
    <property type="entry name" value="NLPC_P60"/>
    <property type="match status" value="1"/>
</dbReference>
<dbReference type="InterPro" id="IPR000064">
    <property type="entry name" value="NLP_P60_dom"/>
</dbReference>
<dbReference type="AlphaFoldDB" id="A0A9D2CKF6"/>
<keyword evidence="3" id="KW-0378">Hydrolase</keyword>
<protein>
    <submittedName>
        <fullName evidence="7">C40 family peptidase</fullName>
    </submittedName>
</protein>
<proteinExistence type="inferred from homology"/>
<reference evidence="7" key="1">
    <citation type="journal article" date="2021" name="PeerJ">
        <title>Extensive microbial diversity within the chicken gut microbiome revealed by metagenomics and culture.</title>
        <authorList>
            <person name="Gilroy R."/>
            <person name="Ravi A."/>
            <person name="Getino M."/>
            <person name="Pursley I."/>
            <person name="Horton D.L."/>
            <person name="Alikhan N.F."/>
            <person name="Baker D."/>
            <person name="Gharbi K."/>
            <person name="Hall N."/>
            <person name="Watson M."/>
            <person name="Adriaenssens E.M."/>
            <person name="Foster-Nyarko E."/>
            <person name="Jarju S."/>
            <person name="Secka A."/>
            <person name="Antonio M."/>
            <person name="Oren A."/>
            <person name="Chaudhuri R.R."/>
            <person name="La Ragione R."/>
            <person name="Hildebrand F."/>
            <person name="Pallen M.J."/>
        </authorList>
    </citation>
    <scope>NUCLEOTIDE SEQUENCE</scope>
    <source>
        <strain evidence="7">Gambia2-208</strain>
    </source>
</reference>
<organism evidence="7 8">
    <name type="scientific">Candidatus Bacteroides pullicola</name>
    <dbReference type="NCBI Taxonomy" id="2838475"/>
    <lineage>
        <taxon>Bacteria</taxon>
        <taxon>Pseudomonadati</taxon>
        <taxon>Bacteroidota</taxon>
        <taxon>Bacteroidia</taxon>
        <taxon>Bacteroidales</taxon>
        <taxon>Bacteroidaceae</taxon>
        <taxon>Bacteroides</taxon>
    </lineage>
</organism>
<evidence type="ECO:0000256" key="3">
    <source>
        <dbReference type="ARBA" id="ARBA00022801"/>
    </source>
</evidence>
<keyword evidence="2" id="KW-0645">Protease</keyword>
<dbReference type="InterPro" id="IPR003646">
    <property type="entry name" value="SH3-like_bac-type"/>
</dbReference>
<sequence length="327" mass="36636">MKKSIVGLMLVVLSLSGMAQAQGQDTLALGDKTYGLLNLSVANMRSEPNFSSEMITQGLLGMPVRVLQEKTWFRIQTPDRYKGWVHPVAVHPVTREELEAWNRAEKVVVTAHYGFVYAEPHDDSLPVSDVVAGDRLKWEGSKGHYYRVSHPDGRTGYLRKALGKPEHEWRSKLKQDAASILHTAQTLMGVPYLWAGTSSKGMDCSGFVRTVLFMHDIIIPRDASQQARVGQRIDIAPDFSNLAPGDLVFFGHKATADRKERVTHVALYLGGKRFIHSQGDVHVSSFDPADELFDEFNLNRLLFATRILPYINKMPLLETTETNGAYQ</sequence>
<evidence type="ECO:0000256" key="2">
    <source>
        <dbReference type="ARBA" id="ARBA00022670"/>
    </source>
</evidence>
<dbReference type="Pfam" id="PF00877">
    <property type="entry name" value="NLPC_P60"/>
    <property type="match status" value="1"/>
</dbReference>
<dbReference type="Proteomes" id="UP000886851">
    <property type="component" value="Unassembled WGS sequence"/>
</dbReference>
<dbReference type="Gene3D" id="3.90.1720.10">
    <property type="entry name" value="endopeptidase domain like (from Nostoc punctiforme)"/>
    <property type="match status" value="1"/>
</dbReference>
<name>A0A9D2CKF6_9BACE</name>
<dbReference type="EMBL" id="DXCV01000063">
    <property type="protein sequence ID" value="HIY88942.1"/>
    <property type="molecule type" value="Genomic_DNA"/>
</dbReference>
<dbReference type="PANTHER" id="PTHR47053:SF1">
    <property type="entry name" value="MUREIN DD-ENDOPEPTIDASE MEPH-RELATED"/>
    <property type="match status" value="1"/>
</dbReference>
<dbReference type="InterPro" id="IPR038765">
    <property type="entry name" value="Papain-like_cys_pep_sf"/>
</dbReference>
<feature type="chain" id="PRO_5039059616" evidence="5">
    <location>
        <begin position="22"/>
        <end position="327"/>
    </location>
</feature>
<evidence type="ECO:0000256" key="1">
    <source>
        <dbReference type="ARBA" id="ARBA00007074"/>
    </source>
</evidence>
<evidence type="ECO:0000259" key="6">
    <source>
        <dbReference type="PROSITE" id="PS51935"/>
    </source>
</evidence>
<feature type="domain" description="NlpC/P60" evidence="6">
    <location>
        <begin position="174"/>
        <end position="308"/>
    </location>
</feature>
<dbReference type="GO" id="GO:0008234">
    <property type="term" value="F:cysteine-type peptidase activity"/>
    <property type="evidence" value="ECO:0007669"/>
    <property type="project" value="UniProtKB-KW"/>
</dbReference>
<accession>A0A9D2CKF6</accession>
<dbReference type="SUPFAM" id="SSF54001">
    <property type="entry name" value="Cysteine proteinases"/>
    <property type="match status" value="1"/>
</dbReference>
<comment type="similarity">
    <text evidence="1">Belongs to the peptidase C40 family.</text>
</comment>
<dbReference type="Pfam" id="PF08239">
    <property type="entry name" value="SH3_3"/>
    <property type="match status" value="1"/>
</dbReference>
<dbReference type="PANTHER" id="PTHR47053">
    <property type="entry name" value="MUREIN DD-ENDOPEPTIDASE MEPH-RELATED"/>
    <property type="match status" value="1"/>
</dbReference>